<evidence type="ECO:0000256" key="12">
    <source>
        <dbReference type="ARBA" id="ARBA00023180"/>
    </source>
</evidence>
<comment type="similarity">
    <text evidence="3">Belongs to the glycosyltransferase 18 family.</text>
</comment>
<feature type="domain" description="Glycosyltransferase family 18 catalytic" evidence="14">
    <location>
        <begin position="2"/>
        <end position="126"/>
    </location>
</feature>
<keyword evidence="5" id="KW-0328">Glycosyltransferase</keyword>
<dbReference type="InterPro" id="IPR026116">
    <property type="entry name" value="GT18_cat"/>
</dbReference>
<comment type="subcellular location">
    <subcellularLocation>
        <location evidence="1">Golgi apparatus membrane</location>
        <topology evidence="1">Single-pass type II membrane protein</topology>
    </subcellularLocation>
</comment>
<evidence type="ECO:0000256" key="6">
    <source>
        <dbReference type="ARBA" id="ARBA00022679"/>
    </source>
</evidence>
<evidence type="ECO:0000256" key="11">
    <source>
        <dbReference type="ARBA" id="ARBA00023136"/>
    </source>
</evidence>
<name>A0ABV0ZJU8_9TELE</name>
<comment type="caution">
    <text evidence="15">The sequence shown here is derived from an EMBL/GenBank/DDBJ whole genome shotgun (WGS) entry which is preliminary data.</text>
</comment>
<accession>A0ABV0ZJU8</accession>
<evidence type="ECO:0000256" key="5">
    <source>
        <dbReference type="ARBA" id="ARBA00022676"/>
    </source>
</evidence>
<keyword evidence="6" id="KW-0808">Transferase</keyword>
<organism evidence="15 16">
    <name type="scientific">Ameca splendens</name>
    <dbReference type="NCBI Taxonomy" id="208324"/>
    <lineage>
        <taxon>Eukaryota</taxon>
        <taxon>Metazoa</taxon>
        <taxon>Chordata</taxon>
        <taxon>Craniata</taxon>
        <taxon>Vertebrata</taxon>
        <taxon>Euteleostomi</taxon>
        <taxon>Actinopterygii</taxon>
        <taxon>Neopterygii</taxon>
        <taxon>Teleostei</taxon>
        <taxon>Neoteleostei</taxon>
        <taxon>Acanthomorphata</taxon>
        <taxon>Ovalentaria</taxon>
        <taxon>Atherinomorphae</taxon>
        <taxon>Cyprinodontiformes</taxon>
        <taxon>Goodeidae</taxon>
        <taxon>Ameca</taxon>
    </lineage>
</organism>
<dbReference type="Pfam" id="PF15024">
    <property type="entry name" value="Glyco_transf_18"/>
    <property type="match status" value="1"/>
</dbReference>
<protein>
    <recommendedName>
        <fullName evidence="4">alpha-1,6-mannosyl-glycoprotein 6-beta-N-acetylglucosaminyltransferase</fullName>
        <ecNumber evidence="4">2.4.1.155</ecNumber>
    </recommendedName>
</protein>
<evidence type="ECO:0000256" key="7">
    <source>
        <dbReference type="ARBA" id="ARBA00022692"/>
    </source>
</evidence>
<keyword evidence="10" id="KW-0333">Golgi apparatus</keyword>
<evidence type="ECO:0000259" key="14">
    <source>
        <dbReference type="Pfam" id="PF15024"/>
    </source>
</evidence>
<evidence type="ECO:0000256" key="2">
    <source>
        <dbReference type="ARBA" id="ARBA00004922"/>
    </source>
</evidence>
<keyword evidence="7" id="KW-0812">Transmembrane</keyword>
<comment type="catalytic activity">
    <reaction evidence="13">
        <text>N(4)-{beta-D-GlcNAc-(1-&gt;2)-[beta-D-GlcNAc-(1-&gt;4)]-alpha-D-Man-(1-&gt;3)-[beta-D-GlcNAc-(1-&gt;2)-alpha-D-Man-(1-&gt;6)]-beta-D-Man-(1-&gt;4)-beta-D-GlcNAc-(1-&gt;4)-beta-D-GlcNAc}-L-asparaginyl-[protein] + UDP-N-acetyl-alpha-D-glucosamine = N(4)-{beta-D-GlcNAc-(1-&gt;2)-[beta-D-GlcNAc-(1-&gt;4)]-alpha-D-Man-(1-&gt;3)-[beta-D-GlcNAc-(1-&gt;2)-[beta-D-GlcNAc-(1-&gt;6)]-alpha-D-Man-(1-&gt;6)]-beta-D-Man-(1-&gt;4)-beta-D-GlcNAc-(1-&gt;4)-beta-D-GlcNAc}-L-asparaginyl-[protein] + UDP + H(+)</text>
        <dbReference type="Rhea" id="RHEA:16921"/>
        <dbReference type="Rhea" id="RHEA-COMP:14374"/>
        <dbReference type="Rhea" id="RHEA-COMP:14377"/>
        <dbReference type="ChEBI" id="CHEBI:15378"/>
        <dbReference type="ChEBI" id="CHEBI:57705"/>
        <dbReference type="ChEBI" id="CHEBI:58223"/>
        <dbReference type="ChEBI" id="CHEBI:139507"/>
        <dbReference type="ChEBI" id="CHEBI:139510"/>
        <dbReference type="EC" id="2.4.1.155"/>
    </reaction>
</comment>
<dbReference type="Proteomes" id="UP001469553">
    <property type="component" value="Unassembled WGS sequence"/>
</dbReference>
<dbReference type="PANTHER" id="PTHR15075">
    <property type="entry name" value="ALPHA-MANNOSIDE BETA-1,6-N-ACETYLGLUCOSAMINYLTRANSFERASE"/>
    <property type="match status" value="1"/>
</dbReference>
<evidence type="ECO:0000256" key="13">
    <source>
        <dbReference type="ARBA" id="ARBA00048243"/>
    </source>
</evidence>
<reference evidence="15 16" key="1">
    <citation type="submission" date="2021-06" db="EMBL/GenBank/DDBJ databases">
        <authorList>
            <person name="Palmer J.M."/>
        </authorList>
    </citation>
    <scope>NUCLEOTIDE SEQUENCE [LARGE SCALE GENOMIC DNA]</scope>
    <source>
        <strain evidence="15 16">AS_MEX2019</strain>
        <tissue evidence="15">Muscle</tissue>
    </source>
</reference>
<comment type="pathway">
    <text evidence="2">Protein modification; protein glycosylation.</text>
</comment>
<sequence length="150" mass="16747">MEENEKLKSTQRSNQALIYGKSATFWQGKESYLDVIYKYLDIHGTVDNSILIPRYVINHDSIKGTDVQTLLRQSKVFVGLSFPYEGPAPLEALANGCVFLNPRLKPPHSSLNTEFFKGKPTIREPTTAAANSVCPSWILCSTAVSDPTRR</sequence>
<dbReference type="EC" id="2.4.1.155" evidence="4"/>
<evidence type="ECO:0000313" key="15">
    <source>
        <dbReference type="EMBL" id="MEQ2306522.1"/>
    </source>
</evidence>
<gene>
    <name evidence="15" type="ORF">AMECASPLE_009114</name>
</gene>
<keyword evidence="12" id="KW-0325">Glycoprotein</keyword>
<evidence type="ECO:0000313" key="16">
    <source>
        <dbReference type="Proteomes" id="UP001469553"/>
    </source>
</evidence>
<keyword evidence="8" id="KW-0735">Signal-anchor</keyword>
<evidence type="ECO:0000256" key="9">
    <source>
        <dbReference type="ARBA" id="ARBA00022989"/>
    </source>
</evidence>
<keyword evidence="16" id="KW-1185">Reference proteome</keyword>
<keyword evidence="9" id="KW-1133">Transmembrane helix</keyword>
<dbReference type="InterPro" id="IPR052105">
    <property type="entry name" value="MGAT5_Glycosyltransferase"/>
</dbReference>
<dbReference type="EMBL" id="JAHRIP010066334">
    <property type="protein sequence ID" value="MEQ2306522.1"/>
    <property type="molecule type" value="Genomic_DNA"/>
</dbReference>
<evidence type="ECO:0000256" key="4">
    <source>
        <dbReference type="ARBA" id="ARBA00012671"/>
    </source>
</evidence>
<evidence type="ECO:0000256" key="3">
    <source>
        <dbReference type="ARBA" id="ARBA00007477"/>
    </source>
</evidence>
<evidence type="ECO:0000256" key="8">
    <source>
        <dbReference type="ARBA" id="ARBA00022968"/>
    </source>
</evidence>
<proteinExistence type="inferred from homology"/>
<evidence type="ECO:0000256" key="1">
    <source>
        <dbReference type="ARBA" id="ARBA00004323"/>
    </source>
</evidence>
<dbReference type="PANTHER" id="PTHR15075:SF2">
    <property type="entry name" value="ALPHA-1,6-MANNOSYLGLYCOPROTEIN 6-BETA-N-ACETYLGLUCOSAMINYLTRANSFERASE"/>
    <property type="match status" value="1"/>
</dbReference>
<keyword evidence="11" id="KW-0472">Membrane</keyword>
<evidence type="ECO:0000256" key="10">
    <source>
        <dbReference type="ARBA" id="ARBA00023034"/>
    </source>
</evidence>